<dbReference type="Pfam" id="PF02836">
    <property type="entry name" value="Glyco_hydro_2_C"/>
    <property type="match status" value="1"/>
</dbReference>
<feature type="region of interest" description="Disordered" evidence="8">
    <location>
        <begin position="728"/>
        <end position="749"/>
    </location>
</feature>
<reference evidence="10 11" key="1">
    <citation type="submission" date="2020-06" db="EMBL/GenBank/DDBJ databases">
        <authorList>
            <person name="Jo H."/>
        </authorList>
    </citation>
    <scope>NUCLEOTIDE SEQUENCE [LARGE SCALE GENOMIC DNA]</scope>
    <source>
        <strain evidence="10 11">I46</strain>
    </source>
</reference>
<dbReference type="SUPFAM" id="SSF51445">
    <property type="entry name" value="(Trans)glycosidases"/>
    <property type="match status" value="1"/>
</dbReference>
<evidence type="ECO:0000256" key="3">
    <source>
        <dbReference type="ARBA" id="ARBA00012756"/>
    </source>
</evidence>
<dbReference type="Gene3D" id="3.20.20.80">
    <property type="entry name" value="Glycosidases"/>
    <property type="match status" value="1"/>
</dbReference>
<evidence type="ECO:0000259" key="9">
    <source>
        <dbReference type="SMART" id="SM01038"/>
    </source>
</evidence>
<proteinExistence type="inferred from homology"/>
<dbReference type="InterPro" id="IPR008979">
    <property type="entry name" value="Galactose-bd-like_sf"/>
</dbReference>
<dbReference type="InterPro" id="IPR013783">
    <property type="entry name" value="Ig-like_fold"/>
</dbReference>
<dbReference type="InterPro" id="IPR006104">
    <property type="entry name" value="Glyco_hydro_2_N"/>
</dbReference>
<accession>A0A7D5IQ74</accession>
<dbReference type="InterPro" id="IPR006101">
    <property type="entry name" value="Glyco_hydro_2"/>
</dbReference>
<dbReference type="GO" id="GO:0005990">
    <property type="term" value="P:lactose catabolic process"/>
    <property type="evidence" value="ECO:0007669"/>
    <property type="project" value="TreeGrafter"/>
</dbReference>
<dbReference type="PRINTS" id="PR00132">
    <property type="entry name" value="GLHYDRLASE2"/>
</dbReference>
<feature type="region of interest" description="Disordered" evidence="8">
    <location>
        <begin position="1"/>
        <end position="22"/>
    </location>
</feature>
<evidence type="ECO:0000256" key="6">
    <source>
        <dbReference type="ARBA" id="ARBA00023295"/>
    </source>
</evidence>
<dbReference type="EC" id="3.2.1.23" evidence="3"/>
<dbReference type="SUPFAM" id="SSF49303">
    <property type="entry name" value="beta-Galactosidase/glucuronidase domain"/>
    <property type="match status" value="2"/>
</dbReference>
<organism evidence="10 11">
    <name type="scientific">Microbacterium oleivorans</name>
    <dbReference type="NCBI Taxonomy" id="273677"/>
    <lineage>
        <taxon>Bacteria</taxon>
        <taxon>Bacillati</taxon>
        <taxon>Actinomycetota</taxon>
        <taxon>Actinomycetes</taxon>
        <taxon>Micrococcales</taxon>
        <taxon>Microbacteriaceae</taxon>
        <taxon>Microbacterium</taxon>
    </lineage>
</organism>
<dbReference type="AlphaFoldDB" id="A0A7D5IQ74"/>
<sequence>MNYWESTEPSAGCRAPRADARTDAPTLDLSGRWRFRLSPTALGTGEAFVSDDFDDGDWDEIRVPAHWVLEEVTPLAGGPARSLRGTAEGPLYTNTAYPIPLDPPRVASENPTGDYRLEFEVPAGFERAVLRFQGVDSCAKVWLNGVELGWSGGSRLPFEFDAPTRPGRNVLAVRVHRWSSGTYLEDQDMWWLPGIFREVELIARPDEAVDDHFVHADYAHATGLGTLRVEASADGVVEIPELGIRMPVGHTASVPVEPWSAETPRLYRGTLSSGGERVDLAVGFRHVEIVDGVFTVNGRAVTFRGVNRHEHHPDTGRTLDRATMVRDIVMMKQANIDAVRTSHYPPHPEFLRLCDEYGLWVVAECDLETHGFIYAGWEGNPPAEPAWRGALMDRLRRTVERDKNHPSIVVWSLANESWVGETFGEMRRWLDQRDPSRAVLYERDPSYRDSDFYSLMYPSLELLDQIGRREEPRGGRLGMHGLVFDASGRDADAAAPATPPAASRPGEVTDADDERRRGLPFLLVEYAHAQGNGPGSLQDYWRIIRAHDRLCGAFVWEWIDHGLSAATPDGIPFVMHGDDVDYEPRGGRFSLHGLVFSDRTPTPGLVELAKAHAPLLISIDDDGVDIVNERHSADTADIAWRWIIEVDGLETDSGAWEVPLIAAGDAVRMPSPAPSLGPSGEGAPPRILTIEAALADATSWAEAGHVIAWAQHELVTSVAPALTRHTVETSATAQPASGTAAPDAGGIRIGPGVFDADTGRLRRLGDLEIDGPWLDPHRAPTENDHGQGDLNDLAAVWRKTGMNRMQHRVDEIAVDAGILRVRGRTAPSTHPHGLLWTMLWRADGDGLALDVAVDFDGSWDDTPYLHRDIWLPRMGLLFSLPGGADRVEWFGRGPGETYVDSFEGSRLGRFARTVDALQTSYPVPQENGNHIATRWLRIGGDAAPALRVEGRPVFDFTARRWTSLDLERADKPHELRDTGRVWLNLDAGQQGIGSASVGPALPEQYRLRRERTEWSLRLSAG</sequence>
<evidence type="ECO:0000256" key="2">
    <source>
        <dbReference type="ARBA" id="ARBA00007401"/>
    </source>
</evidence>
<dbReference type="Pfam" id="PF02837">
    <property type="entry name" value="Glyco_hydro_2_N"/>
    <property type="match status" value="1"/>
</dbReference>
<keyword evidence="6" id="KW-0326">Glycosidase</keyword>
<feature type="compositionally biased region" description="Polar residues" evidence="8">
    <location>
        <begin position="728"/>
        <end position="737"/>
    </location>
</feature>
<dbReference type="Gene3D" id="2.70.98.10">
    <property type="match status" value="1"/>
</dbReference>
<feature type="domain" description="Beta galactosidase small chain/" evidence="9">
    <location>
        <begin position="746"/>
        <end position="1019"/>
    </location>
</feature>
<dbReference type="SUPFAM" id="SSF49785">
    <property type="entry name" value="Galactose-binding domain-like"/>
    <property type="match status" value="1"/>
</dbReference>
<evidence type="ECO:0000256" key="5">
    <source>
        <dbReference type="ARBA" id="ARBA00022801"/>
    </source>
</evidence>
<dbReference type="InterPro" id="IPR032312">
    <property type="entry name" value="LacZ_4"/>
</dbReference>
<dbReference type="Pfam" id="PF16353">
    <property type="entry name" value="LacZ_4"/>
    <property type="match status" value="1"/>
</dbReference>
<dbReference type="InterPro" id="IPR011013">
    <property type="entry name" value="Gal_mutarotase_sf_dom"/>
</dbReference>
<dbReference type="InterPro" id="IPR014718">
    <property type="entry name" value="GH-type_carb-bd"/>
</dbReference>
<dbReference type="Gene3D" id="2.60.120.260">
    <property type="entry name" value="Galactose-binding domain-like"/>
    <property type="match status" value="1"/>
</dbReference>
<name>A0A7D5IQ74_9MICO</name>
<dbReference type="InterPro" id="IPR050347">
    <property type="entry name" value="Bact_Beta-galactosidase"/>
</dbReference>
<protein>
    <recommendedName>
        <fullName evidence="4">Beta-galactosidase</fullName>
        <ecNumber evidence="3">3.2.1.23</ecNumber>
    </recommendedName>
    <alternativeName>
        <fullName evidence="7">Lactase</fullName>
    </alternativeName>
</protein>
<dbReference type="InterPro" id="IPR004199">
    <property type="entry name" value="B-gal_small/dom_5"/>
</dbReference>
<dbReference type="GO" id="GO:0004565">
    <property type="term" value="F:beta-galactosidase activity"/>
    <property type="evidence" value="ECO:0007669"/>
    <property type="project" value="UniProtKB-EC"/>
</dbReference>
<dbReference type="GO" id="GO:0009341">
    <property type="term" value="C:beta-galactosidase complex"/>
    <property type="evidence" value="ECO:0007669"/>
    <property type="project" value="InterPro"/>
</dbReference>
<feature type="region of interest" description="Disordered" evidence="8">
    <location>
        <begin position="491"/>
        <end position="512"/>
    </location>
</feature>
<dbReference type="InterPro" id="IPR006103">
    <property type="entry name" value="Glyco_hydro_2_cat"/>
</dbReference>
<comment type="catalytic activity">
    <reaction evidence="1">
        <text>Hydrolysis of terminal non-reducing beta-D-galactose residues in beta-D-galactosides.</text>
        <dbReference type="EC" id="3.2.1.23"/>
    </reaction>
</comment>
<dbReference type="SUPFAM" id="SSF74650">
    <property type="entry name" value="Galactose mutarotase-like"/>
    <property type="match status" value="1"/>
</dbReference>
<dbReference type="RefSeq" id="WP_178011413.1">
    <property type="nucleotide sequence ID" value="NZ_CP058316.1"/>
</dbReference>
<dbReference type="Proteomes" id="UP000509638">
    <property type="component" value="Chromosome"/>
</dbReference>
<gene>
    <name evidence="10" type="ORF">HW566_06540</name>
</gene>
<dbReference type="InterPro" id="IPR023232">
    <property type="entry name" value="Glyco_hydro_2_AS"/>
</dbReference>
<evidence type="ECO:0000256" key="8">
    <source>
        <dbReference type="SAM" id="MobiDB-lite"/>
    </source>
</evidence>
<evidence type="ECO:0000256" key="1">
    <source>
        <dbReference type="ARBA" id="ARBA00001412"/>
    </source>
</evidence>
<evidence type="ECO:0000256" key="7">
    <source>
        <dbReference type="ARBA" id="ARBA00032230"/>
    </source>
</evidence>
<dbReference type="EMBL" id="CP058316">
    <property type="protein sequence ID" value="QLD11461.1"/>
    <property type="molecule type" value="Genomic_DNA"/>
</dbReference>
<dbReference type="InterPro" id="IPR017853">
    <property type="entry name" value="GH"/>
</dbReference>
<evidence type="ECO:0000313" key="10">
    <source>
        <dbReference type="EMBL" id="QLD11461.1"/>
    </source>
</evidence>
<comment type="similarity">
    <text evidence="2">Belongs to the glycosyl hydrolase 2 family.</text>
</comment>
<evidence type="ECO:0000313" key="11">
    <source>
        <dbReference type="Proteomes" id="UP000509638"/>
    </source>
</evidence>
<dbReference type="GO" id="GO:0030246">
    <property type="term" value="F:carbohydrate binding"/>
    <property type="evidence" value="ECO:0007669"/>
    <property type="project" value="InterPro"/>
</dbReference>
<dbReference type="PANTHER" id="PTHR46323">
    <property type="entry name" value="BETA-GALACTOSIDASE"/>
    <property type="match status" value="1"/>
</dbReference>
<dbReference type="Pfam" id="PF02929">
    <property type="entry name" value="Bgal_small_N"/>
    <property type="match status" value="1"/>
</dbReference>
<keyword evidence="5" id="KW-0378">Hydrolase</keyword>
<feature type="compositionally biased region" description="Low complexity" evidence="8">
    <location>
        <begin position="493"/>
        <end position="506"/>
    </location>
</feature>
<dbReference type="SMART" id="SM01038">
    <property type="entry name" value="Bgal_small_N"/>
    <property type="match status" value="1"/>
</dbReference>
<dbReference type="InterPro" id="IPR036156">
    <property type="entry name" value="Beta-gal/glucu_dom_sf"/>
</dbReference>
<dbReference type="Gene3D" id="2.60.40.10">
    <property type="entry name" value="Immunoglobulins"/>
    <property type="match status" value="2"/>
</dbReference>
<dbReference type="PROSITE" id="PS00608">
    <property type="entry name" value="GLYCOSYL_HYDROL_F2_2"/>
    <property type="match status" value="1"/>
</dbReference>
<dbReference type="PANTHER" id="PTHR46323:SF2">
    <property type="entry name" value="BETA-GALACTOSIDASE"/>
    <property type="match status" value="1"/>
</dbReference>
<evidence type="ECO:0000256" key="4">
    <source>
        <dbReference type="ARBA" id="ARBA00013303"/>
    </source>
</evidence>